<dbReference type="InterPro" id="IPR001736">
    <property type="entry name" value="PLipase_D/transphosphatidylase"/>
</dbReference>
<dbReference type="Pfam" id="PF13091">
    <property type="entry name" value="PLDc_2"/>
    <property type="match status" value="2"/>
</dbReference>
<dbReference type="GO" id="GO:0030572">
    <property type="term" value="F:phosphatidyltransferase activity"/>
    <property type="evidence" value="ECO:0007669"/>
    <property type="project" value="UniProtKB-ARBA"/>
</dbReference>
<evidence type="ECO:0000313" key="3">
    <source>
        <dbReference type="Proteomes" id="UP000264036"/>
    </source>
</evidence>
<dbReference type="PANTHER" id="PTHR21248">
    <property type="entry name" value="CARDIOLIPIN SYNTHASE"/>
    <property type="match status" value="1"/>
</dbReference>
<dbReference type="PANTHER" id="PTHR21248:SF12">
    <property type="entry name" value="CARDIOLIPIN SYNTHASE C"/>
    <property type="match status" value="1"/>
</dbReference>
<sequence>MNSILSLPRPFLLCVLVCLLAGCSLPSLDSRTGSKALNEAQVSNTALGRALLPLVQAHPGKSGIYALADAHEAFAARTLLARAAQKSLDVQYYIWHDDITGTLLLEELRTAADRGVRVRLLLDDNGTAGLDEALAALNNHPNIEIRLFNPFIVRWPKSTGFVTDFMRANRRMHNKSFTADNQATIIGGRNVGDEYFGAGESVLFADLDVLAIGKATGDVSTDFDRYWASKSSYPVDLILPQVDATILPQLKARAESLLKSQAAAQYTQAIRTSPFISKMLTGNLSFEWADVRMVSDDPAKGLGKATSDGLLIYQLADVLGRPTRTIDLISPYFVPTAAGVEVFTKMAQGGVKLRVLTNSLDATDVSAVHAGYAKRRKDLLAAGIKLYELQRVSTTDKRNDSAGPLGSSGSSLHAKTFAVDHKRVFVGSFNFDPRSTHLNTEMGFVIESPNLALQMESYFDKEIAKTSYEVRLSEAGDVYWIEHRDGKLIRYNSEPETSLLKRGIVWFLSILPIEWLL</sequence>
<comment type="caution">
    <text evidence="2">The sequence shown here is derived from an EMBL/GenBank/DDBJ whole genome shotgun (WGS) entry which is preliminary data.</text>
</comment>
<proteinExistence type="predicted"/>
<organism evidence="2 3">
    <name type="scientific">Advenella kashmirensis</name>
    <dbReference type="NCBI Taxonomy" id="310575"/>
    <lineage>
        <taxon>Bacteria</taxon>
        <taxon>Pseudomonadati</taxon>
        <taxon>Pseudomonadota</taxon>
        <taxon>Betaproteobacteria</taxon>
        <taxon>Burkholderiales</taxon>
        <taxon>Alcaligenaceae</taxon>
    </lineage>
</organism>
<dbReference type="PROSITE" id="PS50035">
    <property type="entry name" value="PLD"/>
    <property type="match status" value="2"/>
</dbReference>
<reference evidence="2 3" key="1">
    <citation type="journal article" date="2018" name="Nat. Biotechnol.">
        <title>A standardized bacterial taxonomy based on genome phylogeny substantially revises the tree of life.</title>
        <authorList>
            <person name="Parks D.H."/>
            <person name="Chuvochina M."/>
            <person name="Waite D.W."/>
            <person name="Rinke C."/>
            <person name="Skarshewski A."/>
            <person name="Chaumeil P.A."/>
            <person name="Hugenholtz P."/>
        </authorList>
    </citation>
    <scope>NUCLEOTIDE SEQUENCE [LARGE SCALE GENOMIC DNA]</scope>
    <source>
        <strain evidence="2">UBA10707</strain>
    </source>
</reference>
<dbReference type="Gene3D" id="3.30.870.10">
    <property type="entry name" value="Endonuclease Chain A"/>
    <property type="match status" value="2"/>
</dbReference>
<evidence type="ECO:0000313" key="2">
    <source>
        <dbReference type="EMBL" id="HBP31722.1"/>
    </source>
</evidence>
<feature type="domain" description="PLD phosphodiesterase" evidence="1">
    <location>
        <begin position="408"/>
        <end position="435"/>
    </location>
</feature>
<gene>
    <name evidence="2" type="ORF">DD666_20215</name>
</gene>
<dbReference type="EMBL" id="DOEK01000044">
    <property type="protein sequence ID" value="HBP31722.1"/>
    <property type="molecule type" value="Genomic_DNA"/>
</dbReference>
<dbReference type="CDD" id="cd09113">
    <property type="entry name" value="PLDc_ymdC_like_2"/>
    <property type="match status" value="1"/>
</dbReference>
<dbReference type="InterPro" id="IPR025202">
    <property type="entry name" value="PLD-like_dom"/>
</dbReference>
<dbReference type="SUPFAM" id="SSF56024">
    <property type="entry name" value="Phospholipase D/nuclease"/>
    <property type="match status" value="2"/>
</dbReference>
<name>A0A356LLF0_9BURK</name>
<feature type="domain" description="PLD phosphodiesterase" evidence="1">
    <location>
        <begin position="168"/>
        <end position="195"/>
    </location>
</feature>
<evidence type="ECO:0000259" key="1">
    <source>
        <dbReference type="PROSITE" id="PS50035"/>
    </source>
</evidence>
<dbReference type="SMART" id="SM00155">
    <property type="entry name" value="PLDc"/>
    <property type="match status" value="2"/>
</dbReference>
<dbReference type="Proteomes" id="UP000264036">
    <property type="component" value="Unassembled WGS sequence"/>
</dbReference>
<dbReference type="CDD" id="cd09111">
    <property type="entry name" value="PLDc_ymdC_like_1"/>
    <property type="match status" value="1"/>
</dbReference>
<protein>
    <recommendedName>
        <fullName evidence="1">PLD phosphodiesterase domain-containing protein</fullName>
    </recommendedName>
</protein>
<dbReference type="AlphaFoldDB" id="A0A356LLF0"/>
<dbReference type="GO" id="GO:0032049">
    <property type="term" value="P:cardiolipin biosynthetic process"/>
    <property type="evidence" value="ECO:0007669"/>
    <property type="project" value="UniProtKB-ARBA"/>
</dbReference>
<accession>A0A356LLF0</accession>